<dbReference type="PANTHER" id="PTHR35689">
    <property type="entry name" value="EARLY ENDOSOME ANTIGEN"/>
    <property type="match status" value="1"/>
</dbReference>
<dbReference type="OMA" id="MWNSLRP"/>
<reference evidence="3" key="1">
    <citation type="submission" date="2021-01" db="UniProtKB">
        <authorList>
            <consortium name="EnsemblPlants"/>
        </authorList>
    </citation>
    <scope>IDENTIFICATION</scope>
</reference>
<dbReference type="Gramene" id="Kaladp0071s0192.1.v1.1">
    <property type="protein sequence ID" value="Kaladp0071s0192.1.v1.1"/>
    <property type="gene ID" value="Kaladp0071s0192.v1.1"/>
</dbReference>
<dbReference type="PANTHER" id="PTHR35689:SF1">
    <property type="entry name" value="EARLY ENDOSOME ANTIGEN"/>
    <property type="match status" value="1"/>
</dbReference>
<name>A0A7N0UJS9_KALFE</name>
<feature type="region of interest" description="Disordered" evidence="2">
    <location>
        <begin position="268"/>
        <end position="297"/>
    </location>
</feature>
<keyword evidence="1" id="KW-0175">Coiled coil</keyword>
<evidence type="ECO:0000313" key="3">
    <source>
        <dbReference type="EnsemblPlants" id="Kaladp0071s0192.1.v1.1"/>
    </source>
</evidence>
<evidence type="ECO:0000256" key="1">
    <source>
        <dbReference type="SAM" id="Coils"/>
    </source>
</evidence>
<proteinExistence type="predicted"/>
<feature type="coiled-coil region" evidence="1">
    <location>
        <begin position="74"/>
        <end position="150"/>
    </location>
</feature>
<feature type="compositionally biased region" description="Polar residues" evidence="2">
    <location>
        <begin position="274"/>
        <end position="285"/>
    </location>
</feature>
<feature type="coiled-coil region" evidence="1">
    <location>
        <begin position="216"/>
        <end position="264"/>
    </location>
</feature>
<dbReference type="AlphaFoldDB" id="A0A7N0UJS9"/>
<organism evidence="3 4">
    <name type="scientific">Kalanchoe fedtschenkoi</name>
    <name type="common">Lavender scallops</name>
    <name type="synonym">South American air plant</name>
    <dbReference type="NCBI Taxonomy" id="63787"/>
    <lineage>
        <taxon>Eukaryota</taxon>
        <taxon>Viridiplantae</taxon>
        <taxon>Streptophyta</taxon>
        <taxon>Embryophyta</taxon>
        <taxon>Tracheophyta</taxon>
        <taxon>Spermatophyta</taxon>
        <taxon>Magnoliopsida</taxon>
        <taxon>eudicotyledons</taxon>
        <taxon>Gunneridae</taxon>
        <taxon>Pentapetalae</taxon>
        <taxon>Saxifragales</taxon>
        <taxon>Crassulaceae</taxon>
        <taxon>Kalanchoe</taxon>
    </lineage>
</organism>
<evidence type="ECO:0000256" key="2">
    <source>
        <dbReference type="SAM" id="MobiDB-lite"/>
    </source>
</evidence>
<accession>A0A7N0UJS9</accession>
<dbReference type="EnsemblPlants" id="Kaladp0071s0192.1.v1.1">
    <property type="protein sequence ID" value="Kaladp0071s0192.1.v1.1"/>
    <property type="gene ID" value="Kaladp0071s0192.v1.1"/>
</dbReference>
<protein>
    <submittedName>
        <fullName evidence="3">Uncharacterized protein</fullName>
    </submittedName>
</protein>
<keyword evidence="4" id="KW-1185">Reference proteome</keyword>
<sequence>MDVPREIDEYIQQSIRHEIGLPVDARTLELKLRASEEAQMRYRELYLKLGFRLREKDEIIEQTRAEASMNAQALKKFVEENRKLAEECANLASQCARWEKECSLYDHDREALMEFGNEADERAKEAESRAGELEEELGRALKELQHIKARESPEVGISSEDASEEENLLASVVETVLREDDIEPSAQAFLEANIKQEPFSKLHRMWNQLKPSTQRIISLIAEMKKLEQDKERLRINLHTAEVEARLLAEENNILDEENKKLLNRLKERRHSASGGKQHSCSGTTKGQKRKSSPRICSPIDKLDFGEAELGRCPLSPLLYNSPDSKIHKK</sequence>
<evidence type="ECO:0000313" key="4">
    <source>
        <dbReference type="Proteomes" id="UP000594263"/>
    </source>
</evidence>
<dbReference type="Proteomes" id="UP000594263">
    <property type="component" value="Unplaced"/>
</dbReference>